<organism evidence="1 2">
    <name type="scientific">Dyadobacter pollutisoli</name>
    <dbReference type="NCBI Taxonomy" id="2910158"/>
    <lineage>
        <taxon>Bacteria</taxon>
        <taxon>Pseudomonadati</taxon>
        <taxon>Bacteroidota</taxon>
        <taxon>Cytophagia</taxon>
        <taxon>Cytophagales</taxon>
        <taxon>Spirosomataceae</taxon>
        <taxon>Dyadobacter</taxon>
    </lineage>
</organism>
<dbReference type="Proteomes" id="UP001164653">
    <property type="component" value="Chromosome"/>
</dbReference>
<evidence type="ECO:0000313" key="2">
    <source>
        <dbReference type="Proteomes" id="UP001164653"/>
    </source>
</evidence>
<evidence type="ECO:0008006" key="3">
    <source>
        <dbReference type="Google" id="ProtNLM"/>
    </source>
</evidence>
<dbReference type="KEGG" id="dpf:ON006_11425"/>
<dbReference type="RefSeq" id="WP_244819916.1">
    <property type="nucleotide sequence ID" value="NZ_CP112998.1"/>
</dbReference>
<accession>A0A9E8NHT9</accession>
<evidence type="ECO:0000313" key="1">
    <source>
        <dbReference type="EMBL" id="WAC14547.1"/>
    </source>
</evidence>
<sequence length="122" mass="13802">MKLKLLTTGILMLALTSCWNSHDIAIKVEDSKDTYKFSASFNRSKTPQVERVINKFIAPTHVESDNGLDFTTMLDDRTALDIESSPGEVMIKMDKTGHNQVSYMRVKSMCEAIKEVISEKKK</sequence>
<name>A0A9E8NHT9_9BACT</name>
<proteinExistence type="predicted"/>
<gene>
    <name evidence="1" type="ORF">ON006_11425</name>
</gene>
<reference evidence="1" key="1">
    <citation type="submission" date="2022-11" db="EMBL/GenBank/DDBJ databases">
        <title>Dyadobacter pollutisoli sp. nov., isolated from plastic dumped soil.</title>
        <authorList>
            <person name="Kim J.M."/>
            <person name="Kim K.R."/>
            <person name="Lee J.K."/>
            <person name="Hao L."/>
            <person name="Jeon C.O."/>
        </authorList>
    </citation>
    <scope>NUCLEOTIDE SEQUENCE</scope>
    <source>
        <strain evidence="1">U1</strain>
    </source>
</reference>
<dbReference type="PROSITE" id="PS51257">
    <property type="entry name" value="PROKAR_LIPOPROTEIN"/>
    <property type="match status" value="1"/>
</dbReference>
<keyword evidence="2" id="KW-1185">Reference proteome</keyword>
<dbReference type="EMBL" id="CP112998">
    <property type="protein sequence ID" value="WAC14547.1"/>
    <property type="molecule type" value="Genomic_DNA"/>
</dbReference>
<dbReference type="AlphaFoldDB" id="A0A9E8NHT9"/>
<protein>
    <recommendedName>
        <fullName evidence="3">Lipoprotein</fullName>
    </recommendedName>
</protein>